<evidence type="ECO:0000256" key="1">
    <source>
        <dbReference type="SAM" id="SignalP"/>
    </source>
</evidence>
<gene>
    <name evidence="2" type="ORF">B0H63DRAFT_139165</name>
</gene>
<dbReference type="AlphaFoldDB" id="A0AAE0NS09"/>
<keyword evidence="1" id="KW-0732">Signal</keyword>
<proteinExistence type="predicted"/>
<accession>A0AAE0NS09</accession>
<dbReference type="Proteomes" id="UP001285441">
    <property type="component" value="Unassembled WGS sequence"/>
</dbReference>
<comment type="caution">
    <text evidence="2">The sequence shown here is derived from an EMBL/GenBank/DDBJ whole genome shotgun (WGS) entry which is preliminary data.</text>
</comment>
<sequence length="152" mass="16793">MQLTSLMLTGLVSALALAAPRSTGTRFARLEEDSKQWIFQRMTRTCDSVDVFCDWDFKISRNISWLAPVPCKFTVRSANGTKASQTSSKGNVCGQYRVSMGWNGQFGTGNGFTVMAVNDIQYKKVAYPAYADSELVNGQPVVPDKFSPAESW</sequence>
<feature type="signal peptide" evidence="1">
    <location>
        <begin position="1"/>
        <end position="18"/>
    </location>
</feature>
<evidence type="ECO:0000313" key="2">
    <source>
        <dbReference type="EMBL" id="KAK3386629.1"/>
    </source>
</evidence>
<evidence type="ECO:0000313" key="3">
    <source>
        <dbReference type="Proteomes" id="UP001285441"/>
    </source>
</evidence>
<reference evidence="2" key="1">
    <citation type="journal article" date="2023" name="Mol. Phylogenet. Evol.">
        <title>Genome-scale phylogeny and comparative genomics of the fungal order Sordariales.</title>
        <authorList>
            <person name="Hensen N."/>
            <person name="Bonometti L."/>
            <person name="Westerberg I."/>
            <person name="Brannstrom I.O."/>
            <person name="Guillou S."/>
            <person name="Cros-Aarteil S."/>
            <person name="Calhoun S."/>
            <person name="Haridas S."/>
            <person name="Kuo A."/>
            <person name="Mondo S."/>
            <person name="Pangilinan J."/>
            <person name="Riley R."/>
            <person name="LaButti K."/>
            <person name="Andreopoulos B."/>
            <person name="Lipzen A."/>
            <person name="Chen C."/>
            <person name="Yan M."/>
            <person name="Daum C."/>
            <person name="Ng V."/>
            <person name="Clum A."/>
            <person name="Steindorff A."/>
            <person name="Ohm R.A."/>
            <person name="Martin F."/>
            <person name="Silar P."/>
            <person name="Natvig D.O."/>
            <person name="Lalanne C."/>
            <person name="Gautier V."/>
            <person name="Ament-Velasquez S.L."/>
            <person name="Kruys A."/>
            <person name="Hutchinson M.I."/>
            <person name="Powell A.J."/>
            <person name="Barry K."/>
            <person name="Miller A.N."/>
            <person name="Grigoriev I.V."/>
            <person name="Debuchy R."/>
            <person name="Gladieux P."/>
            <person name="Hiltunen Thoren M."/>
            <person name="Johannesson H."/>
        </authorList>
    </citation>
    <scope>NUCLEOTIDE SEQUENCE</scope>
    <source>
        <strain evidence="2">CBS 232.78</strain>
    </source>
</reference>
<dbReference type="PANTHER" id="PTHR39602">
    <property type="entry name" value="ACW-9"/>
    <property type="match status" value="1"/>
</dbReference>
<organism evidence="2 3">
    <name type="scientific">Podospora didyma</name>
    <dbReference type="NCBI Taxonomy" id="330526"/>
    <lineage>
        <taxon>Eukaryota</taxon>
        <taxon>Fungi</taxon>
        <taxon>Dikarya</taxon>
        <taxon>Ascomycota</taxon>
        <taxon>Pezizomycotina</taxon>
        <taxon>Sordariomycetes</taxon>
        <taxon>Sordariomycetidae</taxon>
        <taxon>Sordariales</taxon>
        <taxon>Podosporaceae</taxon>
        <taxon>Podospora</taxon>
    </lineage>
</organism>
<keyword evidence="3" id="KW-1185">Reference proteome</keyword>
<feature type="chain" id="PRO_5042055502" description="Small secreted protein" evidence="1">
    <location>
        <begin position="19"/>
        <end position="152"/>
    </location>
</feature>
<protein>
    <recommendedName>
        <fullName evidence="4">Small secreted protein</fullName>
    </recommendedName>
</protein>
<dbReference type="PANTHER" id="PTHR39602:SF2">
    <property type="entry name" value="ACW-9"/>
    <property type="match status" value="1"/>
</dbReference>
<evidence type="ECO:0008006" key="4">
    <source>
        <dbReference type="Google" id="ProtNLM"/>
    </source>
</evidence>
<dbReference type="EMBL" id="JAULSW010000003">
    <property type="protein sequence ID" value="KAK3386629.1"/>
    <property type="molecule type" value="Genomic_DNA"/>
</dbReference>
<reference evidence="2" key="2">
    <citation type="submission" date="2023-06" db="EMBL/GenBank/DDBJ databases">
        <authorList>
            <consortium name="Lawrence Berkeley National Laboratory"/>
            <person name="Haridas S."/>
            <person name="Hensen N."/>
            <person name="Bonometti L."/>
            <person name="Westerberg I."/>
            <person name="Brannstrom I.O."/>
            <person name="Guillou S."/>
            <person name="Cros-Aarteil S."/>
            <person name="Calhoun S."/>
            <person name="Kuo A."/>
            <person name="Mondo S."/>
            <person name="Pangilinan J."/>
            <person name="Riley R."/>
            <person name="LaButti K."/>
            <person name="Andreopoulos B."/>
            <person name="Lipzen A."/>
            <person name="Chen C."/>
            <person name="Yanf M."/>
            <person name="Daum C."/>
            <person name="Ng V."/>
            <person name="Clum A."/>
            <person name="Steindorff A."/>
            <person name="Ohm R."/>
            <person name="Martin F."/>
            <person name="Silar P."/>
            <person name="Natvig D."/>
            <person name="Lalanne C."/>
            <person name="Gautier V."/>
            <person name="Ament-velasquez S.L."/>
            <person name="Kruys A."/>
            <person name="Hutchinson M.I."/>
            <person name="Powell A.J."/>
            <person name="Barry K."/>
            <person name="Miller A.N."/>
            <person name="Grigoriev I.V."/>
            <person name="Debuchy R."/>
            <person name="Gladieux P."/>
            <person name="Thoren M.H."/>
            <person name="Johannesson H."/>
        </authorList>
    </citation>
    <scope>NUCLEOTIDE SEQUENCE</scope>
    <source>
        <strain evidence="2">CBS 232.78</strain>
    </source>
</reference>
<name>A0AAE0NS09_9PEZI</name>